<name>A0A6H9GY81_MICAE</name>
<organism evidence="2 3">
    <name type="scientific">Microcystis aeruginosa NIES-3804</name>
    <dbReference type="NCBI Taxonomy" id="2517783"/>
    <lineage>
        <taxon>Bacteria</taxon>
        <taxon>Bacillati</taxon>
        <taxon>Cyanobacteriota</taxon>
        <taxon>Cyanophyceae</taxon>
        <taxon>Oscillatoriophycideae</taxon>
        <taxon>Chroococcales</taxon>
        <taxon>Microcystaceae</taxon>
        <taxon>Microcystis</taxon>
    </lineage>
</organism>
<dbReference type="RefSeq" id="WP_159294648.1">
    <property type="nucleotide sequence ID" value="NZ_BJCI01000088.1"/>
</dbReference>
<feature type="compositionally biased region" description="Basic and acidic residues" evidence="1">
    <location>
        <begin position="96"/>
        <end position="112"/>
    </location>
</feature>
<dbReference type="AlphaFoldDB" id="A0A6H9GY81"/>
<gene>
    <name evidence="2" type="ORF">NIES3804_37830</name>
</gene>
<feature type="compositionally biased region" description="Basic and acidic residues" evidence="1">
    <location>
        <begin position="122"/>
        <end position="139"/>
    </location>
</feature>
<reference evidence="2 3" key="1">
    <citation type="submission" date="2019-02" db="EMBL/GenBank/DDBJ databases">
        <title>Draft genome sequence of Arthrospira platensis NIES-3804.</title>
        <authorList>
            <person name="Yamaguchi H."/>
            <person name="Suzuki S."/>
            <person name="Kawachi M."/>
        </authorList>
    </citation>
    <scope>NUCLEOTIDE SEQUENCE [LARGE SCALE GENOMIC DNA]</scope>
    <source>
        <strain evidence="2 3">NIES-3804</strain>
    </source>
</reference>
<comment type="caution">
    <text evidence="2">The sequence shown here is derived from an EMBL/GenBank/DDBJ whole genome shotgun (WGS) entry which is preliminary data.</text>
</comment>
<feature type="region of interest" description="Disordered" evidence="1">
    <location>
        <begin position="89"/>
        <end position="142"/>
    </location>
</feature>
<dbReference type="SUPFAM" id="SSF46785">
    <property type="entry name" value="Winged helix' DNA-binding domain"/>
    <property type="match status" value="1"/>
</dbReference>
<dbReference type="Pfam" id="PF13730">
    <property type="entry name" value="HTH_36"/>
    <property type="match status" value="1"/>
</dbReference>
<proteinExistence type="predicted"/>
<dbReference type="InterPro" id="IPR036388">
    <property type="entry name" value="WH-like_DNA-bd_sf"/>
</dbReference>
<accession>A0A6H9GY81</accession>
<dbReference type="EMBL" id="BJCI01000088">
    <property type="protein sequence ID" value="GCL52195.1"/>
    <property type="molecule type" value="Genomic_DNA"/>
</dbReference>
<sequence>MITQKFYPITITELTSLSGKLTETEIVIYLYLMAANPFGDRFQEFDTSVIAENLDVTRRTVQRTLKKLESLGLIELEIKSFTYRRTKASDTEELDDPRIAKRQQDRQGDSRIAKATVGSPERQQDRHGELEPLQDKGSETSKTIKTIKTSQTAKDEAGDDIFSEEKLTPSKISQKIIDQLVELDIPINKKIEEAIEKYGECQAIRAINHIKETAATIKSKYAVFLYQISQIQGNSSKELSKEFLERYQYARGEITEDIPPKLGNSSKELSKEFLEWYQYAKGEITEDIPPELLPRDRHGEPLIRMRSRPGELIAWQRAKSGESFARCTREELQASLKKIAPDFAQKIDKYKGRAKNEQQ</sequence>
<evidence type="ECO:0000313" key="3">
    <source>
        <dbReference type="Proteomes" id="UP000435041"/>
    </source>
</evidence>
<protein>
    <submittedName>
        <fullName evidence="2">Uncharacterized protein</fullName>
    </submittedName>
</protein>
<evidence type="ECO:0000313" key="2">
    <source>
        <dbReference type="EMBL" id="GCL52195.1"/>
    </source>
</evidence>
<dbReference type="InterPro" id="IPR036390">
    <property type="entry name" value="WH_DNA-bd_sf"/>
</dbReference>
<dbReference type="Gene3D" id="1.10.10.10">
    <property type="entry name" value="Winged helix-like DNA-binding domain superfamily/Winged helix DNA-binding domain"/>
    <property type="match status" value="1"/>
</dbReference>
<evidence type="ECO:0000256" key="1">
    <source>
        <dbReference type="SAM" id="MobiDB-lite"/>
    </source>
</evidence>
<dbReference type="Proteomes" id="UP000435041">
    <property type="component" value="Unassembled WGS sequence"/>
</dbReference>